<proteinExistence type="predicted"/>
<organism evidence="1 2">
    <name type="scientific">Theobroma cacao</name>
    <name type="common">Cacao</name>
    <name type="synonym">Cocoa</name>
    <dbReference type="NCBI Taxonomy" id="3641"/>
    <lineage>
        <taxon>Eukaryota</taxon>
        <taxon>Viridiplantae</taxon>
        <taxon>Streptophyta</taxon>
        <taxon>Embryophyta</taxon>
        <taxon>Tracheophyta</taxon>
        <taxon>Spermatophyta</taxon>
        <taxon>Magnoliopsida</taxon>
        <taxon>eudicotyledons</taxon>
        <taxon>Gunneridae</taxon>
        <taxon>Pentapetalae</taxon>
        <taxon>rosids</taxon>
        <taxon>malvids</taxon>
        <taxon>Malvales</taxon>
        <taxon>Malvaceae</taxon>
        <taxon>Byttnerioideae</taxon>
        <taxon>Theobroma</taxon>
    </lineage>
</organism>
<gene>
    <name evidence="1" type="ORF">TCM_033866</name>
</gene>
<evidence type="ECO:0008006" key="3">
    <source>
        <dbReference type="Google" id="ProtNLM"/>
    </source>
</evidence>
<dbReference type="InParanoid" id="A0A061FCQ0"/>
<sequence>MTIIVTRSILMDGKRIMTMTEFKQWLKKFDADKHGRISKELRNAIYETMTIWPMEEQARDTINRCRWQWLY</sequence>
<dbReference type="EMBL" id="CM001886">
    <property type="protein sequence ID" value="EOY14507.1"/>
    <property type="molecule type" value="Genomic_DNA"/>
</dbReference>
<accession>A0A061FCQ0</accession>
<dbReference type="Proteomes" id="UP000026915">
    <property type="component" value="Chromosome 8"/>
</dbReference>
<dbReference type="HOGENOM" id="CLU_2745194_0_0_1"/>
<dbReference type="AlphaFoldDB" id="A0A061FCQ0"/>
<evidence type="ECO:0000313" key="2">
    <source>
        <dbReference type="Proteomes" id="UP000026915"/>
    </source>
</evidence>
<name>A0A061FCQ0_THECC</name>
<protein>
    <recommendedName>
        <fullName evidence="3">EF-hand domain-containing protein</fullName>
    </recommendedName>
</protein>
<reference evidence="1 2" key="1">
    <citation type="journal article" date="2013" name="Genome Biol.">
        <title>The genome sequence of the most widely cultivated cacao type and its use to identify candidate genes regulating pod color.</title>
        <authorList>
            <person name="Motamayor J.C."/>
            <person name="Mockaitis K."/>
            <person name="Schmutz J."/>
            <person name="Haiminen N."/>
            <person name="Iii D.L."/>
            <person name="Cornejo O."/>
            <person name="Findley S.D."/>
            <person name="Zheng P."/>
            <person name="Utro F."/>
            <person name="Royaert S."/>
            <person name="Saski C."/>
            <person name="Jenkins J."/>
            <person name="Podicheti R."/>
            <person name="Zhao M."/>
            <person name="Scheffler B.E."/>
            <person name="Stack J.C."/>
            <person name="Feltus F.A."/>
            <person name="Mustiga G.M."/>
            <person name="Amores F."/>
            <person name="Phillips W."/>
            <person name="Marelli J.P."/>
            <person name="May G.D."/>
            <person name="Shapiro H."/>
            <person name="Ma J."/>
            <person name="Bustamante C.D."/>
            <person name="Schnell R.J."/>
            <person name="Main D."/>
            <person name="Gilbert D."/>
            <person name="Parida L."/>
            <person name="Kuhn D.N."/>
        </authorList>
    </citation>
    <scope>NUCLEOTIDE SEQUENCE [LARGE SCALE GENOMIC DNA]</scope>
    <source>
        <strain evidence="2">cv. Matina 1-6</strain>
    </source>
</reference>
<evidence type="ECO:0000313" key="1">
    <source>
        <dbReference type="EMBL" id="EOY14507.1"/>
    </source>
</evidence>
<keyword evidence="2" id="KW-1185">Reference proteome</keyword>
<dbReference type="Gramene" id="EOY14507">
    <property type="protein sequence ID" value="EOY14507"/>
    <property type="gene ID" value="TCM_033866"/>
</dbReference>